<dbReference type="AlphaFoldDB" id="A0A9W7L075"/>
<proteinExistence type="predicted"/>
<sequence>MRNAVITVLGFVAIIKLSLAENGALCVPPVDGEQDIYLNCSIDTGEPSPVDRIDPLPASTFRYGEEKSIQNKNQFTVAEYNIDRNGYGGDGSHEEGINALISLLHDTSVIPEFDVLLLSEVGRGCDAYGGVNGAEEIAKSFGMYWAYSVEYIQVGMSSIFNECSIGNALLSKYPLKNLQQLTFTSQCCRYGGRWGGRSAVKAKIEVGGKEVEVCSTHLESGQSDFKSVINGTYVRERQAAELSKEFIDPNSDLTLIGGDFNSPLRSIDPTRLSFQHNGFHDSHDSMRWRQRNTCPDGAIAQYAKALTLDMIYVDAVDALIEDSVGICDDEDFCNGWSDHVPIFASYKI</sequence>
<dbReference type="InterPro" id="IPR036691">
    <property type="entry name" value="Endo/exonu/phosph_ase_sf"/>
</dbReference>
<comment type="caution">
    <text evidence="3">The sequence shown here is derived from an EMBL/GenBank/DDBJ whole genome shotgun (WGS) entry which is preliminary data.</text>
</comment>
<reference evidence="4" key="1">
    <citation type="journal article" date="2023" name="Commun. Biol.">
        <title>Genome analysis of Parmales, the sister group of diatoms, reveals the evolutionary specialization of diatoms from phago-mixotrophs to photoautotrophs.</title>
        <authorList>
            <person name="Ban H."/>
            <person name="Sato S."/>
            <person name="Yoshikawa S."/>
            <person name="Yamada K."/>
            <person name="Nakamura Y."/>
            <person name="Ichinomiya M."/>
            <person name="Sato N."/>
            <person name="Blanc-Mathieu R."/>
            <person name="Endo H."/>
            <person name="Kuwata A."/>
            <person name="Ogata H."/>
        </authorList>
    </citation>
    <scope>NUCLEOTIDE SEQUENCE [LARGE SCALE GENOMIC DNA]</scope>
    <source>
        <strain evidence="4">NIES 3700</strain>
    </source>
</reference>
<dbReference type="Pfam" id="PF03372">
    <property type="entry name" value="Exo_endo_phos"/>
    <property type="match status" value="1"/>
</dbReference>
<dbReference type="OrthoDB" id="195344at2759"/>
<organism evidence="3 4">
    <name type="scientific">Triparma laevis f. longispina</name>
    <dbReference type="NCBI Taxonomy" id="1714387"/>
    <lineage>
        <taxon>Eukaryota</taxon>
        <taxon>Sar</taxon>
        <taxon>Stramenopiles</taxon>
        <taxon>Ochrophyta</taxon>
        <taxon>Bolidophyceae</taxon>
        <taxon>Parmales</taxon>
        <taxon>Triparmaceae</taxon>
        <taxon>Triparma</taxon>
    </lineage>
</organism>
<feature type="signal peptide" evidence="1">
    <location>
        <begin position="1"/>
        <end position="20"/>
    </location>
</feature>
<dbReference type="Gene3D" id="3.60.10.10">
    <property type="entry name" value="Endonuclease/exonuclease/phosphatase"/>
    <property type="match status" value="1"/>
</dbReference>
<keyword evidence="1" id="KW-0732">Signal</keyword>
<dbReference type="GO" id="GO:0006506">
    <property type="term" value="P:GPI anchor biosynthetic process"/>
    <property type="evidence" value="ECO:0007669"/>
    <property type="project" value="TreeGrafter"/>
</dbReference>
<gene>
    <name evidence="3" type="ORF">TrLO_g12336</name>
</gene>
<evidence type="ECO:0000256" key="1">
    <source>
        <dbReference type="SAM" id="SignalP"/>
    </source>
</evidence>
<keyword evidence="4" id="KW-1185">Reference proteome</keyword>
<accession>A0A9W7L075</accession>
<evidence type="ECO:0000259" key="2">
    <source>
        <dbReference type="Pfam" id="PF03372"/>
    </source>
</evidence>
<name>A0A9W7L075_9STRA</name>
<dbReference type="PANTHER" id="PTHR14859:SF15">
    <property type="entry name" value="ENDONUCLEASE_EXONUCLEASE_PHOSPHATASE DOMAIN-CONTAINING PROTEIN"/>
    <property type="match status" value="1"/>
</dbReference>
<evidence type="ECO:0000313" key="3">
    <source>
        <dbReference type="EMBL" id="GMI18438.1"/>
    </source>
</evidence>
<evidence type="ECO:0000313" key="4">
    <source>
        <dbReference type="Proteomes" id="UP001165122"/>
    </source>
</evidence>
<dbReference type="InterPro" id="IPR005135">
    <property type="entry name" value="Endo/exonuclease/phosphatase"/>
</dbReference>
<feature type="chain" id="PRO_5040872299" description="Endonuclease/exonuclease/phosphatase domain-containing protein" evidence="1">
    <location>
        <begin position="21"/>
        <end position="348"/>
    </location>
</feature>
<dbReference type="GO" id="GO:0003824">
    <property type="term" value="F:catalytic activity"/>
    <property type="evidence" value="ECO:0007669"/>
    <property type="project" value="InterPro"/>
</dbReference>
<dbReference type="SUPFAM" id="SSF56219">
    <property type="entry name" value="DNase I-like"/>
    <property type="match status" value="1"/>
</dbReference>
<protein>
    <recommendedName>
        <fullName evidence="2">Endonuclease/exonuclease/phosphatase domain-containing protein</fullName>
    </recommendedName>
</protein>
<feature type="domain" description="Endonuclease/exonuclease/phosphatase" evidence="2">
    <location>
        <begin position="97"/>
        <end position="282"/>
    </location>
</feature>
<dbReference type="PANTHER" id="PTHR14859">
    <property type="entry name" value="CALCOFLUOR WHITE HYPERSENSITIVE PROTEIN PRECURSOR"/>
    <property type="match status" value="1"/>
</dbReference>
<dbReference type="Proteomes" id="UP001165122">
    <property type="component" value="Unassembled WGS sequence"/>
</dbReference>
<dbReference type="GO" id="GO:0016020">
    <property type="term" value="C:membrane"/>
    <property type="evidence" value="ECO:0007669"/>
    <property type="project" value="GOC"/>
</dbReference>
<dbReference type="InterPro" id="IPR051916">
    <property type="entry name" value="GPI-anchor_lipid_remodeler"/>
</dbReference>
<dbReference type="EMBL" id="BRXW01000334">
    <property type="protein sequence ID" value="GMI18438.1"/>
    <property type="molecule type" value="Genomic_DNA"/>
</dbReference>